<dbReference type="InterPro" id="IPR006059">
    <property type="entry name" value="SBP"/>
</dbReference>
<dbReference type="EMBL" id="JAVDYG010000001">
    <property type="protein sequence ID" value="MDR7361423.1"/>
    <property type="molecule type" value="Genomic_DNA"/>
</dbReference>
<keyword evidence="2" id="KW-0813">Transport</keyword>
<dbReference type="PROSITE" id="PS51318">
    <property type="entry name" value="TAT"/>
    <property type="match status" value="1"/>
</dbReference>
<organism evidence="5 6">
    <name type="scientific">Nocardioides marmoribigeumensis</name>
    <dbReference type="NCBI Taxonomy" id="433649"/>
    <lineage>
        <taxon>Bacteria</taxon>
        <taxon>Bacillati</taxon>
        <taxon>Actinomycetota</taxon>
        <taxon>Actinomycetes</taxon>
        <taxon>Propionibacteriales</taxon>
        <taxon>Nocardioidaceae</taxon>
        <taxon>Nocardioides</taxon>
    </lineage>
</organism>
<name>A0ABU2BUJ0_9ACTN</name>
<evidence type="ECO:0000313" key="5">
    <source>
        <dbReference type="EMBL" id="MDR7361423.1"/>
    </source>
</evidence>
<dbReference type="CDD" id="cd13590">
    <property type="entry name" value="PBP2_PotD_PotF_like"/>
    <property type="match status" value="1"/>
</dbReference>
<dbReference type="PRINTS" id="PR00909">
    <property type="entry name" value="SPERMDNBNDNG"/>
</dbReference>
<evidence type="ECO:0000256" key="2">
    <source>
        <dbReference type="ARBA" id="ARBA00022448"/>
    </source>
</evidence>
<evidence type="ECO:0000256" key="4">
    <source>
        <dbReference type="ARBA" id="ARBA00022764"/>
    </source>
</evidence>
<comment type="caution">
    <text evidence="5">The sequence shown here is derived from an EMBL/GenBank/DDBJ whole genome shotgun (WGS) entry which is preliminary data.</text>
</comment>
<proteinExistence type="predicted"/>
<accession>A0ABU2BUJ0</accession>
<keyword evidence="4" id="KW-0574">Periplasm</keyword>
<dbReference type="InterPro" id="IPR001188">
    <property type="entry name" value="Sperm_putr-bd"/>
</dbReference>
<protein>
    <submittedName>
        <fullName evidence="5">Spermidine/putrescine transport system substrate-binding protein</fullName>
    </submittedName>
</protein>
<dbReference type="InterPro" id="IPR006311">
    <property type="entry name" value="TAT_signal"/>
</dbReference>
<keyword evidence="3" id="KW-0732">Signal</keyword>
<reference evidence="5 6" key="1">
    <citation type="submission" date="2023-07" db="EMBL/GenBank/DDBJ databases">
        <title>Sequencing the genomes of 1000 actinobacteria strains.</title>
        <authorList>
            <person name="Klenk H.-P."/>
        </authorList>
    </citation>
    <scope>NUCLEOTIDE SEQUENCE [LARGE SCALE GENOMIC DNA]</scope>
    <source>
        <strain evidence="5 6">DSM 19426</strain>
    </source>
</reference>
<dbReference type="PANTHER" id="PTHR30222:SF17">
    <property type="entry name" value="SPERMIDINE_PUTRESCINE-BINDING PERIPLASMIC PROTEIN"/>
    <property type="match status" value="1"/>
</dbReference>
<dbReference type="PANTHER" id="PTHR30222">
    <property type="entry name" value="SPERMIDINE/PUTRESCINE-BINDING PERIPLASMIC PROTEIN"/>
    <property type="match status" value="1"/>
</dbReference>
<dbReference type="Gene3D" id="3.40.190.10">
    <property type="entry name" value="Periplasmic binding protein-like II"/>
    <property type="match status" value="2"/>
</dbReference>
<gene>
    <name evidence="5" type="ORF">J2S63_000976</name>
</gene>
<dbReference type="SUPFAM" id="SSF53850">
    <property type="entry name" value="Periplasmic binding protein-like II"/>
    <property type="match status" value="1"/>
</dbReference>
<evidence type="ECO:0000256" key="1">
    <source>
        <dbReference type="ARBA" id="ARBA00004418"/>
    </source>
</evidence>
<dbReference type="RefSeq" id="WP_310299381.1">
    <property type="nucleotide sequence ID" value="NZ_BAAAPS010000007.1"/>
</dbReference>
<keyword evidence="6" id="KW-1185">Reference proteome</keyword>
<dbReference type="Pfam" id="PF13416">
    <property type="entry name" value="SBP_bac_8"/>
    <property type="match status" value="1"/>
</dbReference>
<comment type="subcellular location">
    <subcellularLocation>
        <location evidence="1">Periplasm</location>
    </subcellularLocation>
</comment>
<evidence type="ECO:0000256" key="3">
    <source>
        <dbReference type="ARBA" id="ARBA00022729"/>
    </source>
</evidence>
<sequence length="404" mass="45050">MPRTRRTPAPLPMLEHLPEVDRRLFLRGLGAAGLGLGGSSLLAACGTSGTKISAKDDCTSTDKSSTDKSMVWSNWPEYIDVDGNRMPSLEKFQKESGIKVTYNTDVNDNNDFFAKVKNQLGACEPVGRDLFVLTDWMAEKMVNAGWLQKLDHGNMPNVEANLVDNLKSPQWDENRDYSVPWQSGFTGIAYNAKYTKPVGSFEELMTRKDLKGKVSLLKEMRDTMSFMLKLAGGDPTDFDDNAWGEAIDKLKGYVASGQVRRFTGNDYVDDLNKGDIVACEAWSGDVIAMQFDNPDIKWVVPEEGLVIWSDNFLVPNKATHKANAEKLMNFYYDPANAAMVSAWVNYISPVKGTQEAMAKVDKTLVEEPLIFPSPDFLDKAFSFQATDDKTSEKYERDFQTAISA</sequence>
<dbReference type="Proteomes" id="UP001183648">
    <property type="component" value="Unassembled WGS sequence"/>
</dbReference>
<evidence type="ECO:0000313" key="6">
    <source>
        <dbReference type="Proteomes" id="UP001183648"/>
    </source>
</evidence>